<accession>A0A1M6D1Z8</accession>
<dbReference type="GO" id="GO:0017004">
    <property type="term" value="P:cytochrome complex assembly"/>
    <property type="evidence" value="ECO:0007669"/>
    <property type="project" value="UniProtKB-KW"/>
</dbReference>
<dbReference type="InterPro" id="IPR000866">
    <property type="entry name" value="AhpC/TSA"/>
</dbReference>
<feature type="chain" id="PRO_5012296721" evidence="5">
    <location>
        <begin position="22"/>
        <end position="392"/>
    </location>
</feature>
<gene>
    <name evidence="7" type="ORF">SAMN05444350_105164</name>
</gene>
<keyword evidence="8" id="KW-1185">Reference proteome</keyword>
<dbReference type="PANTHER" id="PTHR42852">
    <property type="entry name" value="THIOL:DISULFIDE INTERCHANGE PROTEIN DSBE"/>
    <property type="match status" value="1"/>
</dbReference>
<dbReference type="Proteomes" id="UP000184192">
    <property type="component" value="Unassembled WGS sequence"/>
</dbReference>
<dbReference type="AlphaFoldDB" id="A0A1M6D1Z8"/>
<keyword evidence="2" id="KW-0201">Cytochrome c-type biogenesis</keyword>
<dbReference type="InterPro" id="IPR050553">
    <property type="entry name" value="Thioredoxin_ResA/DsbE_sf"/>
</dbReference>
<feature type="signal peptide" evidence="5">
    <location>
        <begin position="1"/>
        <end position="21"/>
    </location>
</feature>
<evidence type="ECO:0000256" key="1">
    <source>
        <dbReference type="ARBA" id="ARBA00004196"/>
    </source>
</evidence>
<feature type="domain" description="Thioredoxin" evidence="6">
    <location>
        <begin position="251"/>
        <end position="392"/>
    </location>
</feature>
<dbReference type="RefSeq" id="WP_073313031.1">
    <property type="nucleotide sequence ID" value="NZ_FQZN01000005.1"/>
</dbReference>
<protein>
    <submittedName>
        <fullName evidence="7">Thiol-disulfide isomerase or thioredoxin</fullName>
    </submittedName>
</protein>
<dbReference type="PROSITE" id="PS51352">
    <property type="entry name" value="THIOREDOXIN_2"/>
    <property type="match status" value="1"/>
</dbReference>
<dbReference type="GeneID" id="92711390"/>
<organism evidence="7 8">
    <name type="scientific">Bacteroides stercorirosoris</name>
    <dbReference type="NCBI Taxonomy" id="871324"/>
    <lineage>
        <taxon>Bacteria</taxon>
        <taxon>Pseudomonadati</taxon>
        <taxon>Bacteroidota</taxon>
        <taxon>Bacteroidia</taxon>
        <taxon>Bacteroidales</taxon>
        <taxon>Bacteroidaceae</taxon>
        <taxon>Bacteroides</taxon>
    </lineage>
</organism>
<evidence type="ECO:0000313" key="8">
    <source>
        <dbReference type="Proteomes" id="UP000184192"/>
    </source>
</evidence>
<dbReference type="GO" id="GO:0030313">
    <property type="term" value="C:cell envelope"/>
    <property type="evidence" value="ECO:0007669"/>
    <property type="project" value="UniProtKB-SubCell"/>
</dbReference>
<sequence>MKILLPLFSFICLPMFFFSPADQKEEKNVEIILHLDKDMTEDAQTVYLWSFCDDGNQQRFWDSARIEKRQKTVTLQGYVPYDYNLYLCFSKNGPMQLYVYAQPKDTIELHISSKDRKMLWKKALRGEYHNIATENSLYDSYYWMKRRETSKDSIPYYSHLLMDSYDKILHESPYPQIANSSFSMLRMFFKDSIGNDSLQILKKYIAQKFSDYPPAVAVSVPHELNERTLKTQQRLNEISAQRKKYEQSKVNTKIGGKLSLKLPNANGELISLSDLKSKYIFLDIWASWCKPCRAQTPYLKVVLEKYKKDLKVYAVSIDTNHSAWRKAMEQDKTQEFIHVIGSDQERKKVEAVEALGIERIPKNFLLDRNCRIIAKDLLDDELMQTLDSLTKQ</sequence>
<keyword evidence="4" id="KW-0676">Redox-active center</keyword>
<evidence type="ECO:0000256" key="5">
    <source>
        <dbReference type="SAM" id="SignalP"/>
    </source>
</evidence>
<dbReference type="InterPro" id="IPR013766">
    <property type="entry name" value="Thioredoxin_domain"/>
</dbReference>
<dbReference type="GO" id="GO:0016853">
    <property type="term" value="F:isomerase activity"/>
    <property type="evidence" value="ECO:0007669"/>
    <property type="project" value="UniProtKB-KW"/>
</dbReference>
<keyword evidence="3" id="KW-1015">Disulfide bond</keyword>
<name>A0A1M6D1Z8_9BACE</name>
<dbReference type="SUPFAM" id="SSF52833">
    <property type="entry name" value="Thioredoxin-like"/>
    <property type="match status" value="1"/>
</dbReference>
<evidence type="ECO:0000313" key="7">
    <source>
        <dbReference type="EMBL" id="SHI67219.1"/>
    </source>
</evidence>
<dbReference type="EMBL" id="FQZN01000005">
    <property type="protein sequence ID" value="SHI67219.1"/>
    <property type="molecule type" value="Genomic_DNA"/>
</dbReference>
<dbReference type="Pfam" id="PF00578">
    <property type="entry name" value="AhpC-TSA"/>
    <property type="match status" value="1"/>
</dbReference>
<evidence type="ECO:0000256" key="3">
    <source>
        <dbReference type="ARBA" id="ARBA00023157"/>
    </source>
</evidence>
<evidence type="ECO:0000256" key="2">
    <source>
        <dbReference type="ARBA" id="ARBA00022748"/>
    </source>
</evidence>
<dbReference type="InterPro" id="IPR036249">
    <property type="entry name" value="Thioredoxin-like_sf"/>
</dbReference>
<comment type="subcellular location">
    <subcellularLocation>
        <location evidence="1">Cell envelope</location>
    </subcellularLocation>
</comment>
<reference evidence="8" key="1">
    <citation type="submission" date="2016-11" db="EMBL/GenBank/DDBJ databases">
        <authorList>
            <person name="Varghese N."/>
            <person name="Submissions S."/>
        </authorList>
    </citation>
    <scope>NUCLEOTIDE SEQUENCE [LARGE SCALE GENOMIC DNA]</scope>
    <source>
        <strain evidence="8">DSM 26884</strain>
    </source>
</reference>
<dbReference type="Gene3D" id="3.40.30.10">
    <property type="entry name" value="Glutaredoxin"/>
    <property type="match status" value="1"/>
</dbReference>
<proteinExistence type="predicted"/>
<evidence type="ECO:0000259" key="6">
    <source>
        <dbReference type="PROSITE" id="PS51352"/>
    </source>
</evidence>
<keyword evidence="7" id="KW-0413">Isomerase</keyword>
<keyword evidence="5" id="KW-0732">Signal</keyword>
<evidence type="ECO:0000256" key="4">
    <source>
        <dbReference type="ARBA" id="ARBA00023284"/>
    </source>
</evidence>
<dbReference type="PANTHER" id="PTHR42852:SF6">
    <property type="entry name" value="THIOL:DISULFIDE INTERCHANGE PROTEIN DSBE"/>
    <property type="match status" value="1"/>
</dbReference>
<dbReference type="CDD" id="cd02966">
    <property type="entry name" value="TlpA_like_family"/>
    <property type="match status" value="1"/>
</dbReference>